<comment type="caution">
    <text evidence="1">The sequence shown here is derived from an EMBL/GenBank/DDBJ whole genome shotgun (WGS) entry which is preliminary data.</text>
</comment>
<gene>
    <name evidence="1" type="ORF">LCGC14_1049570</name>
</gene>
<dbReference type="AlphaFoldDB" id="A0A0F9MTP9"/>
<dbReference type="EMBL" id="LAZR01004380">
    <property type="protein sequence ID" value="KKN09144.1"/>
    <property type="molecule type" value="Genomic_DNA"/>
</dbReference>
<organism evidence="1">
    <name type="scientific">marine sediment metagenome</name>
    <dbReference type="NCBI Taxonomy" id="412755"/>
    <lineage>
        <taxon>unclassified sequences</taxon>
        <taxon>metagenomes</taxon>
        <taxon>ecological metagenomes</taxon>
    </lineage>
</organism>
<reference evidence="1" key="1">
    <citation type="journal article" date="2015" name="Nature">
        <title>Complex archaea that bridge the gap between prokaryotes and eukaryotes.</title>
        <authorList>
            <person name="Spang A."/>
            <person name="Saw J.H."/>
            <person name="Jorgensen S.L."/>
            <person name="Zaremba-Niedzwiedzka K."/>
            <person name="Martijn J."/>
            <person name="Lind A.E."/>
            <person name="van Eijk R."/>
            <person name="Schleper C."/>
            <person name="Guy L."/>
            <person name="Ettema T.J."/>
        </authorList>
    </citation>
    <scope>NUCLEOTIDE SEQUENCE</scope>
</reference>
<protein>
    <submittedName>
        <fullName evidence="1">Uncharacterized protein</fullName>
    </submittedName>
</protein>
<accession>A0A0F9MTP9</accession>
<name>A0A0F9MTP9_9ZZZZ</name>
<evidence type="ECO:0000313" key="1">
    <source>
        <dbReference type="EMBL" id="KKN09144.1"/>
    </source>
</evidence>
<proteinExistence type="predicted"/>
<sequence>MGIESGWPGFDEQPTLPLAGNKYIVTNNQSIQPNIATVGADLIRDIPQGIENLIITNLSAATLIIRINPHTREKRDGTVVTFANTITLLTGAPPFELRDRPIFNVEVESTDNGQVFRFNEW</sequence>